<organism evidence="1">
    <name type="scientific">marine sediment metagenome</name>
    <dbReference type="NCBI Taxonomy" id="412755"/>
    <lineage>
        <taxon>unclassified sequences</taxon>
        <taxon>metagenomes</taxon>
        <taxon>ecological metagenomes</taxon>
    </lineage>
</organism>
<dbReference type="EMBL" id="LAZR01008710">
    <property type="protein sequence ID" value="KKM77014.1"/>
    <property type="molecule type" value="Genomic_DNA"/>
</dbReference>
<dbReference type="InterPro" id="IPR027417">
    <property type="entry name" value="P-loop_NTPase"/>
</dbReference>
<reference evidence="1" key="1">
    <citation type="journal article" date="2015" name="Nature">
        <title>Complex archaea that bridge the gap between prokaryotes and eukaryotes.</title>
        <authorList>
            <person name="Spang A."/>
            <person name="Saw J.H."/>
            <person name="Jorgensen S.L."/>
            <person name="Zaremba-Niedzwiedzka K."/>
            <person name="Martijn J."/>
            <person name="Lind A.E."/>
            <person name="van Eijk R."/>
            <person name="Schleper C."/>
            <person name="Guy L."/>
            <person name="Ettema T.J."/>
        </authorList>
    </citation>
    <scope>NUCLEOTIDE SEQUENCE</scope>
</reference>
<dbReference type="SUPFAM" id="SSF52540">
    <property type="entry name" value="P-loop containing nucleoside triphosphate hydrolases"/>
    <property type="match status" value="1"/>
</dbReference>
<protein>
    <submittedName>
        <fullName evidence="1">Uncharacterized protein</fullName>
    </submittedName>
</protein>
<comment type="caution">
    <text evidence="1">The sequence shown here is derived from an EMBL/GenBank/DDBJ whole genome shotgun (WGS) entry which is preliminary data.</text>
</comment>
<gene>
    <name evidence="1" type="ORF">LCGC14_1374370</name>
</gene>
<proteinExistence type="predicted"/>
<accession>A0A0F9K4H9</accession>
<dbReference type="AlphaFoldDB" id="A0A0F9K4H9"/>
<sequence>MTYQPQHFAPGEAPATKPGGIIMVYGHPGVGKTQFCVNTWDVADTLFCANFDRDASHILKKYAGKGGVYYDQFTALTQPQAKAVLEKLEGMRNAAISTGKAVFMLDNAAAAADIVALALYDPKGYGAMSYGGVNTWWRDFLLPLEKAGIWCLLTGPSKEVWEELKSTGMYVSDGWKHLVYHIMAEIWLTTNRPLGGKNNPKSVGVAGDMELPDPKEYPTLEYKGQIMLAKKRPAVQGMIMKSPSLRGILRAMKEI</sequence>
<evidence type="ECO:0000313" key="1">
    <source>
        <dbReference type="EMBL" id="KKM77014.1"/>
    </source>
</evidence>
<name>A0A0F9K4H9_9ZZZZ</name>